<name>A0A8A4TG85_SULCO</name>
<proteinExistence type="predicted"/>
<keyword evidence="2" id="KW-1185">Reference proteome</keyword>
<dbReference type="KEGG" id="scor:J3U87_23400"/>
<evidence type="ECO:0000313" key="1">
    <source>
        <dbReference type="EMBL" id="QTD48537.1"/>
    </source>
</evidence>
<dbReference type="EMBL" id="CP071793">
    <property type="protein sequence ID" value="QTD48537.1"/>
    <property type="molecule type" value="Genomic_DNA"/>
</dbReference>
<organism evidence="1 2">
    <name type="scientific">Sulfidibacter corallicola</name>
    <dbReference type="NCBI Taxonomy" id="2818388"/>
    <lineage>
        <taxon>Bacteria</taxon>
        <taxon>Pseudomonadati</taxon>
        <taxon>Acidobacteriota</taxon>
        <taxon>Holophagae</taxon>
        <taxon>Acanthopleuribacterales</taxon>
        <taxon>Acanthopleuribacteraceae</taxon>
        <taxon>Sulfidibacter</taxon>
    </lineage>
</organism>
<evidence type="ECO:0000313" key="2">
    <source>
        <dbReference type="Proteomes" id="UP000663929"/>
    </source>
</evidence>
<dbReference type="AlphaFoldDB" id="A0A8A4TG85"/>
<sequence>MAPDVVYLSSNRAGFLIHFSEALLKQNGTFNLSWVLPSSNLDQVDRNDRKQEKQNHDVSPNTDPFLASNLPGFLFYFLG</sequence>
<reference evidence="1" key="1">
    <citation type="submission" date="2021-03" db="EMBL/GenBank/DDBJ databases">
        <title>Acanthopleuribacteraceae sp. M133.</title>
        <authorList>
            <person name="Wang G."/>
        </authorList>
    </citation>
    <scope>NUCLEOTIDE SEQUENCE</scope>
    <source>
        <strain evidence="1">M133</strain>
    </source>
</reference>
<gene>
    <name evidence="1" type="ORF">J3U87_23400</name>
</gene>
<dbReference type="RefSeq" id="WP_237378194.1">
    <property type="nucleotide sequence ID" value="NZ_CP071793.1"/>
</dbReference>
<dbReference type="Proteomes" id="UP000663929">
    <property type="component" value="Chromosome"/>
</dbReference>
<protein>
    <submittedName>
        <fullName evidence="1">Uncharacterized protein</fullName>
    </submittedName>
</protein>
<accession>A0A8A4TG85</accession>